<dbReference type="InterPro" id="IPR010869">
    <property type="entry name" value="DUF1501"/>
</dbReference>
<dbReference type="InterPro" id="IPR017850">
    <property type="entry name" value="Alkaline_phosphatase_core_sf"/>
</dbReference>
<accession>A0A517M8C9</accession>
<protein>
    <recommendedName>
        <fullName evidence="3">DUF1501 domain-containing protein</fullName>
    </recommendedName>
</protein>
<proteinExistence type="predicted"/>
<evidence type="ECO:0000313" key="2">
    <source>
        <dbReference type="Proteomes" id="UP000319557"/>
    </source>
</evidence>
<dbReference type="KEGG" id="ruv:EC9_53530"/>
<dbReference type="OrthoDB" id="127333at2"/>
<gene>
    <name evidence="1" type="ORF">EC9_53530</name>
</gene>
<reference evidence="1 2" key="1">
    <citation type="submission" date="2019-02" db="EMBL/GenBank/DDBJ databases">
        <title>Deep-cultivation of Planctomycetes and their phenomic and genomic characterization uncovers novel biology.</title>
        <authorList>
            <person name="Wiegand S."/>
            <person name="Jogler M."/>
            <person name="Boedeker C."/>
            <person name="Pinto D."/>
            <person name="Vollmers J."/>
            <person name="Rivas-Marin E."/>
            <person name="Kohn T."/>
            <person name="Peeters S.H."/>
            <person name="Heuer A."/>
            <person name="Rast P."/>
            <person name="Oberbeckmann S."/>
            <person name="Bunk B."/>
            <person name="Jeske O."/>
            <person name="Meyerdierks A."/>
            <person name="Storesund J.E."/>
            <person name="Kallscheuer N."/>
            <person name="Luecker S."/>
            <person name="Lage O.M."/>
            <person name="Pohl T."/>
            <person name="Merkel B.J."/>
            <person name="Hornburger P."/>
            <person name="Mueller R.-W."/>
            <person name="Bruemmer F."/>
            <person name="Labrenz M."/>
            <person name="Spormann A.M."/>
            <person name="Op den Camp H."/>
            <person name="Overmann J."/>
            <person name="Amann R."/>
            <person name="Jetten M.S.M."/>
            <person name="Mascher T."/>
            <person name="Medema M.H."/>
            <person name="Devos D.P."/>
            <person name="Kaster A.-K."/>
            <person name="Ovreas L."/>
            <person name="Rohde M."/>
            <person name="Galperin M.Y."/>
            <person name="Jogler C."/>
        </authorList>
    </citation>
    <scope>NUCLEOTIDE SEQUENCE [LARGE SCALE GENOMIC DNA]</scope>
    <source>
        <strain evidence="1 2">EC9</strain>
    </source>
</reference>
<dbReference type="EMBL" id="CP036261">
    <property type="protein sequence ID" value="QDS91133.1"/>
    <property type="molecule type" value="Genomic_DNA"/>
</dbReference>
<dbReference type="SUPFAM" id="SSF53649">
    <property type="entry name" value="Alkaline phosphatase-like"/>
    <property type="match status" value="1"/>
</dbReference>
<name>A0A517M8C9_9BACT</name>
<evidence type="ECO:0000313" key="1">
    <source>
        <dbReference type="EMBL" id="QDS91133.1"/>
    </source>
</evidence>
<dbReference type="RefSeq" id="WP_145348823.1">
    <property type="nucleotide sequence ID" value="NZ_CP036261.1"/>
</dbReference>
<evidence type="ECO:0008006" key="3">
    <source>
        <dbReference type="Google" id="ProtNLM"/>
    </source>
</evidence>
<organism evidence="1 2">
    <name type="scientific">Rosistilla ulvae</name>
    <dbReference type="NCBI Taxonomy" id="1930277"/>
    <lineage>
        <taxon>Bacteria</taxon>
        <taxon>Pseudomonadati</taxon>
        <taxon>Planctomycetota</taxon>
        <taxon>Planctomycetia</taxon>
        <taxon>Pirellulales</taxon>
        <taxon>Pirellulaceae</taxon>
        <taxon>Rosistilla</taxon>
    </lineage>
</organism>
<dbReference type="Pfam" id="PF07394">
    <property type="entry name" value="DUF1501"/>
    <property type="match status" value="1"/>
</dbReference>
<keyword evidence="2" id="KW-1185">Reference proteome</keyword>
<dbReference type="PANTHER" id="PTHR43737">
    <property type="entry name" value="BLL7424 PROTEIN"/>
    <property type="match status" value="1"/>
</dbReference>
<dbReference type="AlphaFoldDB" id="A0A517M8C9"/>
<sequence>MNIDCGSHAHLSRRSLLQSAGALSMTALANQLARGSEQSSKPVRPKSIIILWLKGAPSQYETFDPHAGTKYGGEVAAIDTTARDVQISEFLPQTAEQMHRVALVRSVTSKEGDHQRAFYNIQTGWRPDPTVVHPSIGSIVCHELPGGADIPRHISILPDNSAGRGGYLGAKYDAFKVYDPANKVPDIRPYVGEKRFQRRVDGLMDVVESNFRKGRLRDLDRDRTLHGIATKSALTMMDSDQLAAFEVDKESKALRSQFGETAFGRGCLAAARLIEVGVRCVEVGLSGWDTHADNHNGQRTQCEILDPAYATLLQVLADRDLLDSTLVVCGGEFGRTPKINPVGGRDHWPHGFSIALAGCGLRQGIVHGATSPDPKLDNKEKDLLTNVADPVTVQDIHATILKALEVRFERELITPIGRPLKLSEGTPIESILS</sequence>
<dbReference type="PANTHER" id="PTHR43737:SF1">
    <property type="entry name" value="DUF1501 DOMAIN-CONTAINING PROTEIN"/>
    <property type="match status" value="1"/>
</dbReference>
<dbReference type="Proteomes" id="UP000319557">
    <property type="component" value="Chromosome"/>
</dbReference>